<dbReference type="eggNOG" id="COG2201">
    <property type="taxonomic scope" value="Bacteria"/>
</dbReference>
<keyword evidence="1 4" id="KW-0378">Hydrolase</keyword>
<feature type="active site" evidence="4">
    <location>
        <position position="183"/>
    </location>
</feature>
<reference evidence="6 7" key="1">
    <citation type="journal article" date="2001" name="Proc. Natl. Acad. Sci. U.S.A.">
        <title>The complete sequence of the 1,683-kb pSymB megaplasmid from the N2-fixing endosymbiont Sinorhizobium meliloti.</title>
        <authorList>
            <person name="Finan T.M."/>
            <person name="Weidner S."/>
            <person name="Wong K."/>
            <person name="Buhrmester J."/>
            <person name="Chain P."/>
            <person name="Vorholter F.J."/>
            <person name="Hernandez-Lucas I."/>
            <person name="Becker A."/>
            <person name="Cowie A."/>
            <person name="Gouzy J."/>
            <person name="Golding B."/>
            <person name="Puhler A."/>
        </authorList>
    </citation>
    <scope>NUCLEOTIDE SEQUENCE [LARGE SCALE GENOMIC DNA]</scope>
    <source>
        <strain evidence="6 7">1021</strain>
        <plasmid evidence="7">Plasmid pSymB</plasmid>
    </source>
</reference>
<evidence type="ECO:0000256" key="2">
    <source>
        <dbReference type="ARBA" id="ARBA00039140"/>
    </source>
</evidence>
<dbReference type="Pfam" id="PF01339">
    <property type="entry name" value="CheB_methylest"/>
    <property type="match status" value="1"/>
</dbReference>
<dbReference type="EnsemblBacteria" id="CAC48895">
    <property type="protein sequence ID" value="CAC48895"/>
    <property type="gene ID" value="SM_b20514"/>
</dbReference>
<evidence type="ECO:0000256" key="3">
    <source>
        <dbReference type="ARBA" id="ARBA00048267"/>
    </source>
</evidence>
<evidence type="ECO:0000256" key="1">
    <source>
        <dbReference type="ARBA" id="ARBA00022801"/>
    </source>
</evidence>
<organism evidence="6 7">
    <name type="scientific">Rhizobium meliloti (strain 1021)</name>
    <name type="common">Ensifer meliloti</name>
    <name type="synonym">Sinorhizobium meliloti</name>
    <dbReference type="NCBI Taxonomy" id="266834"/>
    <lineage>
        <taxon>Bacteria</taxon>
        <taxon>Pseudomonadati</taxon>
        <taxon>Pseudomonadota</taxon>
        <taxon>Alphaproteobacteria</taxon>
        <taxon>Hyphomicrobiales</taxon>
        <taxon>Rhizobiaceae</taxon>
        <taxon>Sinorhizobium/Ensifer group</taxon>
        <taxon>Sinorhizobium</taxon>
    </lineage>
</organism>
<evidence type="ECO:0000256" key="4">
    <source>
        <dbReference type="PROSITE-ProRule" id="PRU00050"/>
    </source>
</evidence>
<proteinExistence type="predicted"/>
<dbReference type="PIR" id="G95903">
    <property type="entry name" value="G95903"/>
</dbReference>
<dbReference type="PANTHER" id="PTHR42872:SF6">
    <property type="entry name" value="PROTEIN-GLUTAMATE METHYLESTERASE_PROTEIN-GLUTAMINE GLUTAMINASE"/>
    <property type="match status" value="1"/>
</dbReference>
<dbReference type="CDD" id="cd16433">
    <property type="entry name" value="CheB"/>
    <property type="match status" value="1"/>
</dbReference>
<dbReference type="KEGG" id="sme:SM_b20514"/>
<dbReference type="InterPro" id="IPR000673">
    <property type="entry name" value="Sig_transdc_resp-reg_Me-estase"/>
</dbReference>
<feature type="domain" description="CheB-type methylesterase" evidence="5">
    <location>
        <begin position="52"/>
        <end position="241"/>
    </location>
</feature>
<accession>Q92W50</accession>
<dbReference type="HOGENOM" id="CLU_000445_51_1_5"/>
<dbReference type="GO" id="GO:0006935">
    <property type="term" value="P:chemotaxis"/>
    <property type="evidence" value="ECO:0007669"/>
    <property type="project" value="UniProtKB-UniRule"/>
</dbReference>
<reference evidence="7" key="2">
    <citation type="journal article" date="2001" name="Science">
        <title>The composite genome of the legume symbiont Sinorhizobium meliloti.</title>
        <authorList>
            <person name="Galibert F."/>
            <person name="Finan T.M."/>
            <person name="Long S.R."/>
            <person name="Puehler A."/>
            <person name="Abola P."/>
            <person name="Ampe F."/>
            <person name="Barloy-Hubler F."/>
            <person name="Barnett M.J."/>
            <person name="Becker A."/>
            <person name="Boistard P."/>
            <person name="Bothe G."/>
            <person name="Boutry M."/>
            <person name="Bowser L."/>
            <person name="Buhrmester J."/>
            <person name="Cadieu E."/>
            <person name="Capela D."/>
            <person name="Chain P."/>
            <person name="Cowie A."/>
            <person name="Davis R.W."/>
            <person name="Dreano S."/>
            <person name="Federspiel N.A."/>
            <person name="Fisher R.F."/>
            <person name="Gloux S."/>
            <person name="Godrie T."/>
            <person name="Goffeau A."/>
            <person name="Golding B."/>
            <person name="Gouzy J."/>
            <person name="Gurjal M."/>
            <person name="Hernandez-Lucas I."/>
            <person name="Hong A."/>
            <person name="Huizar L."/>
            <person name="Hyman R.W."/>
            <person name="Jones T."/>
            <person name="Kahn D."/>
            <person name="Kahn M.L."/>
            <person name="Kalman S."/>
            <person name="Keating D.H."/>
            <person name="Kiss E."/>
            <person name="Komp C."/>
            <person name="Lelaure V."/>
            <person name="Masuy D."/>
            <person name="Palm C."/>
            <person name="Peck M.C."/>
            <person name="Pohl T.M."/>
            <person name="Portetelle D."/>
            <person name="Purnelle B."/>
            <person name="Ramsperger U."/>
            <person name="Surzycki R."/>
            <person name="Thebault P."/>
            <person name="Vandenbol M."/>
            <person name="Vorhoelter F.J."/>
            <person name="Weidner S."/>
            <person name="Wells D.H."/>
            <person name="Wong K."/>
            <person name="Yeh K.-C."/>
            <person name="Batut J."/>
        </authorList>
    </citation>
    <scope>NUCLEOTIDE SEQUENCE [LARGE SCALE GENOMIC DNA]</scope>
    <source>
        <strain evidence="7">1021</strain>
        <plasmid evidence="7">Plasmid pSymB</plasmid>
    </source>
</reference>
<dbReference type="InterPro" id="IPR035909">
    <property type="entry name" value="CheB_C"/>
</dbReference>
<feature type="active site" evidence="4">
    <location>
        <position position="64"/>
    </location>
</feature>
<dbReference type="OrthoDB" id="9791760at2"/>
<dbReference type="PATRIC" id="fig|266834.11.peg.5428"/>
<evidence type="ECO:0000259" key="5">
    <source>
        <dbReference type="PROSITE" id="PS50122"/>
    </source>
</evidence>
<dbReference type="EC" id="3.1.1.61" evidence="2"/>
<evidence type="ECO:0000313" key="6">
    <source>
        <dbReference type="EMBL" id="CAC48895.1"/>
    </source>
</evidence>
<sequence>MATIIRIRHDPLISADISAPIVPAGKIFPSRLRFSRDRTYPFVERFCPMEHTMGRRDVIAIGGSLGAVAALKHLLGKLPGDFAAAVFVVIHVGARGKDLLAEILNAHSGIPVTTAVDGEAVERRHVYVAPADHHLLVIDGVIRLGRGPRENLARPAVDPLFRSVGLNYGPRAVAIVLTGMLNDGAAGLADLKRCGGVTVVQNPSDAVAPDMPMGALRASDVDYRAPLEDLAALLVELTGEEAGPPILVPAEIRLEVDIALGLQIGSETMLTIANPVPISCPACGGVLSQIKSWPPLRFRCQVGHAYTSEALAAASEGAVDEALRVALRIIEERVTLSEKMAQDAHRSGFAAAAAANRRRANEGREHAETLRRAIIGSGTDATAGELEDADLAVAKHPDTIDPESS</sequence>
<protein>
    <recommendedName>
        <fullName evidence="2">protein-glutamate methylesterase</fullName>
        <ecNumber evidence="2">3.1.1.61</ecNumber>
    </recommendedName>
</protein>
<dbReference type="PIRSF" id="PIRSF036461">
    <property type="entry name" value="Chmtx_methlestr"/>
    <property type="match status" value="1"/>
</dbReference>
<dbReference type="PANTHER" id="PTHR42872">
    <property type="entry name" value="PROTEIN-GLUTAMATE METHYLESTERASE/PROTEIN-GLUTAMINE GLUTAMINASE"/>
    <property type="match status" value="1"/>
</dbReference>
<dbReference type="GO" id="GO:0000156">
    <property type="term" value="F:phosphorelay response regulator activity"/>
    <property type="evidence" value="ECO:0007669"/>
    <property type="project" value="InterPro"/>
</dbReference>
<dbReference type="PROSITE" id="PS50122">
    <property type="entry name" value="CHEB"/>
    <property type="match status" value="1"/>
</dbReference>
<dbReference type="SUPFAM" id="SSF52738">
    <property type="entry name" value="Methylesterase CheB, C-terminal domain"/>
    <property type="match status" value="1"/>
</dbReference>
<dbReference type="AlphaFoldDB" id="Q92W50"/>
<keyword evidence="6" id="KW-0614">Plasmid</keyword>
<dbReference type="Gene3D" id="3.40.50.180">
    <property type="entry name" value="Methylesterase CheB, C-terminal domain"/>
    <property type="match status" value="1"/>
</dbReference>
<dbReference type="InterPro" id="IPR011247">
    <property type="entry name" value="Chemotax_prot-Glu_Me-esterase"/>
</dbReference>
<dbReference type="Proteomes" id="UP000001976">
    <property type="component" value="Plasmid pSymB"/>
</dbReference>
<keyword evidence="7" id="KW-1185">Reference proteome</keyword>
<comment type="catalytic activity">
    <reaction evidence="3">
        <text>[protein]-L-glutamate 5-O-methyl ester + H2O = L-glutamyl-[protein] + methanol + H(+)</text>
        <dbReference type="Rhea" id="RHEA:23236"/>
        <dbReference type="Rhea" id="RHEA-COMP:10208"/>
        <dbReference type="Rhea" id="RHEA-COMP:10311"/>
        <dbReference type="ChEBI" id="CHEBI:15377"/>
        <dbReference type="ChEBI" id="CHEBI:15378"/>
        <dbReference type="ChEBI" id="CHEBI:17790"/>
        <dbReference type="ChEBI" id="CHEBI:29973"/>
        <dbReference type="ChEBI" id="CHEBI:82795"/>
        <dbReference type="EC" id="3.1.1.61"/>
    </reaction>
</comment>
<dbReference type="GO" id="GO:0008984">
    <property type="term" value="F:protein-glutamate methylesterase activity"/>
    <property type="evidence" value="ECO:0007669"/>
    <property type="project" value="UniProtKB-EC"/>
</dbReference>
<geneLocation type="plasmid" evidence="6 7">
    <name>pSymB</name>
</geneLocation>
<name>Q92W50_RHIME</name>
<dbReference type="GO" id="GO:0005737">
    <property type="term" value="C:cytoplasm"/>
    <property type="evidence" value="ECO:0007669"/>
    <property type="project" value="InterPro"/>
</dbReference>
<evidence type="ECO:0000313" key="7">
    <source>
        <dbReference type="Proteomes" id="UP000001976"/>
    </source>
</evidence>
<keyword evidence="4" id="KW-0145">Chemotaxis</keyword>
<feature type="active site" evidence="4">
    <location>
        <position position="91"/>
    </location>
</feature>
<gene>
    <name evidence="6" type="ORF">SM_b20514</name>
</gene>
<dbReference type="EMBL" id="AL591985">
    <property type="protein sequence ID" value="CAC48895.1"/>
    <property type="molecule type" value="Genomic_DNA"/>
</dbReference>